<dbReference type="EMBL" id="JARBHB010000012">
    <property type="protein sequence ID" value="KAJ8871137.1"/>
    <property type="molecule type" value="Genomic_DNA"/>
</dbReference>
<feature type="region of interest" description="Disordered" evidence="1">
    <location>
        <begin position="506"/>
        <end position="528"/>
    </location>
</feature>
<evidence type="ECO:0000313" key="3">
    <source>
        <dbReference type="Proteomes" id="UP001159363"/>
    </source>
</evidence>
<accession>A0ABQ9GGG3</accession>
<protein>
    <submittedName>
        <fullName evidence="2">Uncharacterized protein</fullName>
    </submittedName>
</protein>
<gene>
    <name evidence="2" type="ORF">PR048_027441</name>
</gene>
<keyword evidence="3" id="KW-1185">Reference proteome</keyword>
<feature type="region of interest" description="Disordered" evidence="1">
    <location>
        <begin position="52"/>
        <end position="73"/>
    </location>
</feature>
<evidence type="ECO:0000256" key="1">
    <source>
        <dbReference type="SAM" id="MobiDB-lite"/>
    </source>
</evidence>
<name>A0ABQ9GGG3_9NEOP</name>
<comment type="caution">
    <text evidence="2">The sequence shown here is derived from an EMBL/GenBank/DDBJ whole genome shotgun (WGS) entry which is preliminary data.</text>
</comment>
<dbReference type="Proteomes" id="UP001159363">
    <property type="component" value="Chromosome 11"/>
</dbReference>
<evidence type="ECO:0000313" key="2">
    <source>
        <dbReference type="EMBL" id="KAJ8871137.1"/>
    </source>
</evidence>
<reference evidence="2 3" key="1">
    <citation type="submission" date="2023-02" db="EMBL/GenBank/DDBJ databases">
        <title>LHISI_Scaffold_Assembly.</title>
        <authorList>
            <person name="Stuart O.P."/>
            <person name="Cleave R."/>
            <person name="Magrath M.J.L."/>
            <person name="Mikheyev A.S."/>
        </authorList>
    </citation>
    <scope>NUCLEOTIDE SEQUENCE [LARGE SCALE GENOMIC DNA]</scope>
    <source>
        <strain evidence="2">Daus_M_001</strain>
        <tissue evidence="2">Leg muscle</tissue>
    </source>
</reference>
<feature type="compositionally biased region" description="Polar residues" evidence="1">
    <location>
        <begin position="53"/>
        <end position="73"/>
    </location>
</feature>
<proteinExistence type="predicted"/>
<sequence>MLQNVNDEESTAVSLLASYQGDPGSIPGRVTPYFRMWESYWMIPSVGGFSRGSPVSPSLHTDTSPYSPQSPTSALKTTIAGVQGWRKRDIPEIQHFFHLRKSRVTRLGIEPSSPRWRGRANRHWRRPAGDDAGRGSMIAEEVLRIRNSSSWYSVLSPICGFHEHRLARTEERPYLGPRSPILASAAQDYPHSVASCRLAFLVLLCSAEPTTQCKESRPARYLTHCAVIAHDGDLPGRQIPPSVAELARNNFNRRSGSNDAANCINRSRGAEVIYFTRTQFALVCLNRREVDDASCSLTQLGRFISTHPTPPHSDRVRFPPGSLPEFRMWESCRTMPVVDGFSRGSPVCPSSSFRRSSILNSITRTGSQYHAVKSRPNLFTHSLQTVRALVLWFQHVPGLCSHFAGACGWIYPYKWLFHLCTVRHSVAVLGLLELWPRSTKGIQWSDREVGNFGSSWRKLNSGAASRRAAVSNYRRFCADAIKCCASTLGLDPGDANATISRRPALITPAPTSPLGRPPPPAARRPAASSGTMATYQHPRMTWPGIEPGSLWWDASRLTASRMSMARNQHANNRIALEYTPGCSYVGNVPDDAVGPRVFSGFSNLLRPFIPALKTSLSSRIRRGLSAELYIYI</sequence>
<organism evidence="2 3">
    <name type="scientific">Dryococelus australis</name>
    <dbReference type="NCBI Taxonomy" id="614101"/>
    <lineage>
        <taxon>Eukaryota</taxon>
        <taxon>Metazoa</taxon>
        <taxon>Ecdysozoa</taxon>
        <taxon>Arthropoda</taxon>
        <taxon>Hexapoda</taxon>
        <taxon>Insecta</taxon>
        <taxon>Pterygota</taxon>
        <taxon>Neoptera</taxon>
        <taxon>Polyneoptera</taxon>
        <taxon>Phasmatodea</taxon>
        <taxon>Verophasmatodea</taxon>
        <taxon>Anareolatae</taxon>
        <taxon>Phasmatidae</taxon>
        <taxon>Eurycanthinae</taxon>
        <taxon>Dryococelus</taxon>
    </lineage>
</organism>